<dbReference type="SUPFAM" id="SSF53067">
    <property type="entry name" value="Actin-like ATPase domain"/>
    <property type="match status" value="1"/>
</dbReference>
<dbReference type="GO" id="GO:0003677">
    <property type="term" value="F:DNA binding"/>
    <property type="evidence" value="ECO:0007669"/>
    <property type="project" value="InterPro"/>
</dbReference>
<dbReference type="GO" id="GO:0006355">
    <property type="term" value="P:regulation of DNA-templated transcription"/>
    <property type="evidence" value="ECO:0007669"/>
    <property type="project" value="InterPro"/>
</dbReference>
<dbReference type="EMBL" id="CP000910">
    <property type="protein sequence ID" value="ABY21917.1"/>
    <property type="molecule type" value="Genomic_DNA"/>
</dbReference>
<gene>
    <name evidence="3" type="ordered locus">RSal33209_0161</name>
</gene>
<dbReference type="InterPro" id="IPR049874">
    <property type="entry name" value="ROK_cs"/>
</dbReference>
<dbReference type="SUPFAM" id="SSF46785">
    <property type="entry name" value="Winged helix' DNA-binding domain"/>
    <property type="match status" value="1"/>
</dbReference>
<dbReference type="STRING" id="288705.RSal33209_0161"/>
<dbReference type="Proteomes" id="UP000002007">
    <property type="component" value="Chromosome"/>
</dbReference>
<feature type="domain" description="HTH iclR-type" evidence="2">
    <location>
        <begin position="31"/>
        <end position="77"/>
    </location>
</feature>
<dbReference type="InterPro" id="IPR036388">
    <property type="entry name" value="WH-like_DNA-bd_sf"/>
</dbReference>
<reference evidence="4" key="1">
    <citation type="journal article" date="2008" name="J. Bacteriol.">
        <title>Genome sequence of the fish pathogen Renibacterium salmoninarum suggests reductive evolution away from an environmental Arthrobacter ancestor.</title>
        <authorList>
            <person name="Wiens G.D."/>
            <person name="Rockey D.D."/>
            <person name="Wu Z."/>
            <person name="Chang J."/>
            <person name="Levy R."/>
            <person name="Crane S."/>
            <person name="Chen D.S."/>
            <person name="Capri G.R."/>
            <person name="Burnett J.R."/>
            <person name="Sudheesh P.S."/>
            <person name="Schipma M.J."/>
            <person name="Burd H."/>
            <person name="Bhattacharyya A."/>
            <person name="Rhodes L.D."/>
            <person name="Kaul R."/>
            <person name="Strom M.S."/>
        </authorList>
    </citation>
    <scope>NUCLEOTIDE SEQUENCE [LARGE SCALE GENOMIC DNA]</scope>
    <source>
        <strain evidence="4">ATCC 33209 / DSM 20767 / JCM 11484 / NBRC 15589 / NCIMB 2235</strain>
    </source>
</reference>
<dbReference type="Pfam" id="PF09339">
    <property type="entry name" value="HTH_IclR"/>
    <property type="match status" value="1"/>
</dbReference>
<keyword evidence="4" id="KW-1185">Reference proteome</keyword>
<evidence type="ECO:0000259" key="2">
    <source>
        <dbReference type="Pfam" id="PF09339"/>
    </source>
</evidence>
<evidence type="ECO:0000313" key="3">
    <source>
        <dbReference type="EMBL" id="ABY21917.1"/>
    </source>
</evidence>
<dbReference type="Gene3D" id="3.30.420.40">
    <property type="match status" value="2"/>
</dbReference>
<proteinExistence type="inferred from homology"/>
<evidence type="ECO:0000256" key="1">
    <source>
        <dbReference type="ARBA" id="ARBA00006479"/>
    </source>
</evidence>
<dbReference type="PROSITE" id="PS01125">
    <property type="entry name" value="ROK"/>
    <property type="match status" value="1"/>
</dbReference>
<comment type="similarity">
    <text evidence="1">Belongs to the ROK (NagC/XylR) family.</text>
</comment>
<dbReference type="KEGG" id="rsa:RSal33209_0161"/>
<dbReference type="PANTHER" id="PTHR18964:SF173">
    <property type="entry name" value="GLUCOKINASE"/>
    <property type="match status" value="1"/>
</dbReference>
<protein>
    <submittedName>
        <fullName evidence="3">Transcriptional regulator/sugar kinase</fullName>
        <ecNumber evidence="3">2.7.1.2</ecNumber>
    </submittedName>
</protein>
<dbReference type="EC" id="2.7.1.2" evidence="3"/>
<keyword evidence="3" id="KW-0808">Transferase</keyword>
<dbReference type="InterPro" id="IPR000600">
    <property type="entry name" value="ROK"/>
</dbReference>
<dbReference type="InterPro" id="IPR005471">
    <property type="entry name" value="Tscrpt_reg_IclR_N"/>
</dbReference>
<organism evidence="3 4">
    <name type="scientific">Renibacterium salmoninarum (strain ATCC 33209 / DSM 20767 / JCM 11484 / NBRC 15589 / NCIMB 2235)</name>
    <dbReference type="NCBI Taxonomy" id="288705"/>
    <lineage>
        <taxon>Bacteria</taxon>
        <taxon>Bacillati</taxon>
        <taxon>Actinomycetota</taxon>
        <taxon>Actinomycetes</taxon>
        <taxon>Micrococcales</taxon>
        <taxon>Micrococcaceae</taxon>
        <taxon>Renibacterium</taxon>
    </lineage>
</organism>
<dbReference type="PANTHER" id="PTHR18964">
    <property type="entry name" value="ROK (REPRESSOR, ORF, KINASE) FAMILY"/>
    <property type="match status" value="1"/>
</dbReference>
<dbReference type="Pfam" id="PF00480">
    <property type="entry name" value="ROK"/>
    <property type="match status" value="1"/>
</dbReference>
<dbReference type="InterPro" id="IPR036390">
    <property type="entry name" value="WH_DNA-bd_sf"/>
</dbReference>
<name>A9WL96_RENSM</name>
<evidence type="ECO:0000313" key="4">
    <source>
        <dbReference type="Proteomes" id="UP000002007"/>
    </source>
</evidence>
<dbReference type="GO" id="GO:0004340">
    <property type="term" value="F:glucokinase activity"/>
    <property type="evidence" value="ECO:0007669"/>
    <property type="project" value="UniProtKB-EC"/>
</dbReference>
<dbReference type="HOGENOM" id="CLU_036604_13_3_11"/>
<dbReference type="Gene3D" id="1.10.10.10">
    <property type="entry name" value="Winged helix-like DNA-binding domain superfamily/Winged helix DNA-binding domain"/>
    <property type="match status" value="1"/>
</dbReference>
<dbReference type="AlphaFoldDB" id="A9WL96"/>
<dbReference type="InterPro" id="IPR043129">
    <property type="entry name" value="ATPase_NBD"/>
</dbReference>
<sequence length="416" mass="42649">MSSDRAITGSMSMLQSTANGLSNGALNAASSLTRAGELFQIFRDGQARTRAELAELTGLARSTVAARLDALTALGLIGPAGEAVSSGGRPPSRVAFNPTARIVFAVDVGATHLLVALTDLGGRLLGERKVAADVSDGPEKVLDLVIRQCQELLAESGRSAKELAGIGIGVPGPVEHSSGKPASPPIMPGWDRFDIPSYIQRVFDTDVLVDNDVNIMALGERAAHWREAQDLLFIKVATGIGSGIISGGLLQRGADGTAGDLGHVRVARGEGIICRCGNEGCLEAIASGPAIARALTESGVPANNGEEILALVRAGNVQAIQVFRQAGRDVGDVLATCVSMLNPAVVVIGGSLSAAGEHLLAGVREVVYARSLPLATSRLSIVQSKAGAEAGVLGASRMVTDHVLSASRIDAALALL</sequence>
<accession>A9WL96</accession>
<keyword evidence="3" id="KW-0418">Kinase</keyword>
<dbReference type="eggNOG" id="COG1940">
    <property type="taxonomic scope" value="Bacteria"/>
</dbReference>